<dbReference type="RefSeq" id="XP_058332569.1">
    <property type="nucleotide sequence ID" value="XM_058473566.1"/>
</dbReference>
<evidence type="ECO:0000313" key="2">
    <source>
        <dbReference type="EMBL" id="KAJ5239650.1"/>
    </source>
</evidence>
<name>A0A9W9TSE4_9EURO</name>
<keyword evidence="3" id="KW-1185">Reference proteome</keyword>
<dbReference type="OrthoDB" id="4498107at2759"/>
<feature type="region of interest" description="Disordered" evidence="1">
    <location>
        <begin position="1"/>
        <end position="79"/>
    </location>
</feature>
<dbReference type="Proteomes" id="UP001150941">
    <property type="component" value="Unassembled WGS sequence"/>
</dbReference>
<feature type="compositionally biased region" description="Low complexity" evidence="1">
    <location>
        <begin position="300"/>
        <end position="309"/>
    </location>
</feature>
<comment type="caution">
    <text evidence="2">The sequence shown here is derived from an EMBL/GenBank/DDBJ whole genome shotgun (WGS) entry which is preliminary data.</text>
</comment>
<dbReference type="GeneID" id="83200869"/>
<feature type="region of interest" description="Disordered" evidence="1">
    <location>
        <begin position="158"/>
        <end position="193"/>
    </location>
</feature>
<sequence>MPFRRVKVSSSQRQSDQTSSGSIWPSRQDIAAANRHTTGRSYPPGEYLSSSNPDGRTGRLELSAAERAYARNPPQTYHGPHFERAAAQEQIWNDRGSTKVWDPYQTTRPVVPGPEYQGRSHSIEREKMKAPEYPVPYEKRPMPWPRRLQAERESYHDFSDDHGALGALGRKGRDTLVGRKHEPTEAVRESLREGRNSAQDARVMANLYENLFPTLLLSIDELTIFRGWSGRAGFVQKYPQAYESLEAIGHHAKQDKGHRSSAQGYADDVGAIDGKLRQWEQEYKYQVERSEQRPPPRGPPAGVKPRGRR</sequence>
<evidence type="ECO:0000256" key="1">
    <source>
        <dbReference type="SAM" id="MobiDB-lite"/>
    </source>
</evidence>
<feature type="compositionally biased region" description="Low complexity" evidence="1">
    <location>
        <begin position="8"/>
        <end position="22"/>
    </location>
</feature>
<feature type="region of interest" description="Disordered" evidence="1">
    <location>
        <begin position="283"/>
        <end position="309"/>
    </location>
</feature>
<feature type="compositionally biased region" description="Basic and acidic residues" evidence="1">
    <location>
        <begin position="171"/>
        <end position="193"/>
    </location>
</feature>
<organism evidence="2 3">
    <name type="scientific">Penicillium chermesinum</name>
    <dbReference type="NCBI Taxonomy" id="63820"/>
    <lineage>
        <taxon>Eukaryota</taxon>
        <taxon>Fungi</taxon>
        <taxon>Dikarya</taxon>
        <taxon>Ascomycota</taxon>
        <taxon>Pezizomycotina</taxon>
        <taxon>Eurotiomycetes</taxon>
        <taxon>Eurotiomycetidae</taxon>
        <taxon>Eurotiales</taxon>
        <taxon>Aspergillaceae</taxon>
        <taxon>Penicillium</taxon>
    </lineage>
</organism>
<reference evidence="2" key="2">
    <citation type="journal article" date="2023" name="IMA Fungus">
        <title>Comparative genomic study of the Penicillium genus elucidates a diverse pangenome and 15 lateral gene transfer events.</title>
        <authorList>
            <person name="Petersen C."/>
            <person name="Sorensen T."/>
            <person name="Nielsen M.R."/>
            <person name="Sondergaard T.E."/>
            <person name="Sorensen J.L."/>
            <person name="Fitzpatrick D.A."/>
            <person name="Frisvad J.C."/>
            <person name="Nielsen K.L."/>
        </authorList>
    </citation>
    <scope>NUCLEOTIDE SEQUENCE</scope>
    <source>
        <strain evidence="2">IBT 19713</strain>
    </source>
</reference>
<dbReference type="EMBL" id="JAPQKS010000003">
    <property type="protein sequence ID" value="KAJ5239650.1"/>
    <property type="molecule type" value="Genomic_DNA"/>
</dbReference>
<dbReference type="AlphaFoldDB" id="A0A9W9TSE4"/>
<evidence type="ECO:0000313" key="3">
    <source>
        <dbReference type="Proteomes" id="UP001150941"/>
    </source>
</evidence>
<proteinExistence type="predicted"/>
<feature type="compositionally biased region" description="Basic and acidic residues" evidence="1">
    <location>
        <begin position="283"/>
        <end position="294"/>
    </location>
</feature>
<reference evidence="2" key="1">
    <citation type="submission" date="2022-11" db="EMBL/GenBank/DDBJ databases">
        <authorList>
            <person name="Petersen C."/>
        </authorList>
    </citation>
    <scope>NUCLEOTIDE SEQUENCE</scope>
    <source>
        <strain evidence="2">IBT 19713</strain>
    </source>
</reference>
<gene>
    <name evidence="2" type="ORF">N7468_004269</name>
</gene>
<accession>A0A9W9TSE4</accession>
<feature type="region of interest" description="Disordered" evidence="1">
    <location>
        <begin position="97"/>
        <end position="118"/>
    </location>
</feature>
<protein>
    <submittedName>
        <fullName evidence="2">Uncharacterized protein</fullName>
    </submittedName>
</protein>